<dbReference type="Proteomes" id="UP000252698">
    <property type="component" value="Chromosome"/>
</dbReference>
<evidence type="ECO:0000256" key="2">
    <source>
        <dbReference type="SAM" id="Phobius"/>
    </source>
</evidence>
<evidence type="ECO:0000256" key="1">
    <source>
        <dbReference type="SAM" id="MobiDB-lite"/>
    </source>
</evidence>
<proteinExistence type="predicted"/>
<feature type="compositionally biased region" description="Pro residues" evidence="1">
    <location>
        <begin position="1"/>
        <end position="10"/>
    </location>
</feature>
<evidence type="ECO:0000313" key="4">
    <source>
        <dbReference type="Proteomes" id="UP000252698"/>
    </source>
</evidence>
<accession>A0A2Z5JDP7</accession>
<dbReference type="KEGG" id="sata:C5746_17045"/>
<feature type="region of interest" description="Disordered" evidence="1">
    <location>
        <begin position="1"/>
        <end position="66"/>
    </location>
</feature>
<dbReference type="Pfam" id="PF04341">
    <property type="entry name" value="DUF485"/>
    <property type="match status" value="1"/>
</dbReference>
<dbReference type="InterPro" id="IPR007436">
    <property type="entry name" value="DUF485"/>
</dbReference>
<protein>
    <submittedName>
        <fullName evidence="3">DUF485 domain-containing protein</fullName>
    </submittedName>
</protein>
<feature type="transmembrane region" description="Helical" evidence="2">
    <location>
        <begin position="111"/>
        <end position="132"/>
    </location>
</feature>
<evidence type="ECO:0000313" key="3">
    <source>
        <dbReference type="EMBL" id="AXE78354.1"/>
    </source>
</evidence>
<keyword evidence="2" id="KW-0472">Membrane</keyword>
<keyword evidence="2" id="KW-1133">Transmembrane helix</keyword>
<organism evidence="3 4">
    <name type="scientific">Streptomyces atratus</name>
    <dbReference type="NCBI Taxonomy" id="1893"/>
    <lineage>
        <taxon>Bacteria</taxon>
        <taxon>Bacillati</taxon>
        <taxon>Actinomycetota</taxon>
        <taxon>Actinomycetes</taxon>
        <taxon>Kitasatosporales</taxon>
        <taxon>Streptomycetaceae</taxon>
        <taxon>Streptomyces</taxon>
    </lineage>
</organism>
<gene>
    <name evidence="3" type="ORF">C5746_17045</name>
</gene>
<sequence>MSYGSPPPSPYSSWPGRLPKPSRRHQPPPPHDPEHLPPWQSSKPSPPPERPSAPTTPVPAPGRHGDLRRLRTAYRLLRRITTLTALGYFGVFLLLSGFAKDLMDRPLFGGLNIGLALGLCQLPVTLLAVVMYERTARSTVDPLAARLRRTGAAQ</sequence>
<reference evidence="3 4" key="1">
    <citation type="journal article" date="2018" name="Front. Microbiol.">
        <title>Genome Sequencing of Streptomyces atratus SCSIOZH16 and Activation Production of Nocardamine via Metabolic Engineering.</title>
        <authorList>
            <person name="Li Y."/>
            <person name="Zhang C."/>
            <person name="Liu C."/>
            <person name="Ju J."/>
            <person name="Ma J."/>
        </authorList>
    </citation>
    <scope>NUCLEOTIDE SEQUENCE [LARGE SCALE GENOMIC DNA]</scope>
    <source>
        <strain evidence="3 4">SCSIO_ZH16</strain>
    </source>
</reference>
<name>A0A2Z5JDP7_STRAR</name>
<dbReference type="AlphaFoldDB" id="A0A2Z5JDP7"/>
<dbReference type="GeneID" id="95520171"/>
<dbReference type="EMBL" id="CP027306">
    <property type="protein sequence ID" value="AXE78354.1"/>
    <property type="molecule type" value="Genomic_DNA"/>
</dbReference>
<keyword evidence="2" id="KW-0812">Transmembrane</keyword>
<dbReference type="RefSeq" id="WP_114244938.1">
    <property type="nucleotide sequence ID" value="NZ_BMRN01000010.1"/>
</dbReference>
<feature type="transmembrane region" description="Helical" evidence="2">
    <location>
        <begin position="76"/>
        <end position="99"/>
    </location>
</feature>
<feature type="compositionally biased region" description="Pro residues" evidence="1">
    <location>
        <begin position="44"/>
        <end position="60"/>
    </location>
</feature>